<dbReference type="InterPro" id="IPR011527">
    <property type="entry name" value="ABC1_TM_dom"/>
</dbReference>
<dbReference type="CDD" id="cd18582">
    <property type="entry name" value="ABC_6TM_ATM1_ABCB7"/>
    <property type="match status" value="1"/>
</dbReference>
<dbReference type="Gene3D" id="1.20.1560.10">
    <property type="entry name" value="ABC transporter type 1, transmembrane domain"/>
    <property type="match status" value="1"/>
</dbReference>
<sequence length="623" mass="69514">MRRSRKGPELQLDTGRQRSHWKTLYDLLPELWPSDRPDLKRRVVAAMVFLVAAKLAIVGVPLIYKAAVDDLTAFAEGSGAVSGELLLPVWLILAYGAARVISLSFQELRDALFARVGQRAVRRAGLRTFRYLHALSLRFHLDRQTGGLSRVIERGTKAIDTLLSLALFSIVPTFIELALSAGILWWLYGFEIAAVTFLTVLFYIVYTYRITEWRLKLRRRMNESDQQANTRAIDSLLNYETVKYFNNEEREAARLDEGLRVYEQAATQSKTSLSLLNIGQAAIISVGATSLMIMAAFRVSAGTMTVGDFVAVNTYMMQLAQPLNFFGFVYREIKQALVDMETMFSLLRVPAEVTDQPDAPAMQVKEGRVTFEEVHFHYQPEREILKGVSFEIPPGRKLAVVGASGAGKSTLSRLLFRFYDVTGGTIRIDGQDIREVSQDSLRAAIGIVPQDTVLFNDTLGYNIAYGRPDCSRADVERAAAIAQLDRFVTSLPEGYDTQVGERGLKLSGGEKQRVAIARMVLKEPAILIFDEATSALDSQTEQEILKSLNEVSRARTTLVIAHRLSTVVDADEIVVLDAGRVAERGNHSDLLARDGLYAAMWWRQQKQSEAAQEGTEPPLSDDY</sequence>
<gene>
    <name evidence="11" type="ORF">ACFOW6_09535</name>
</gene>
<dbReference type="PANTHER" id="PTHR24221">
    <property type="entry name" value="ATP-BINDING CASSETTE SUB-FAMILY B"/>
    <property type="match status" value="1"/>
</dbReference>
<evidence type="ECO:0000259" key="10">
    <source>
        <dbReference type="PROSITE" id="PS50929"/>
    </source>
</evidence>
<evidence type="ECO:0000313" key="11">
    <source>
        <dbReference type="EMBL" id="MFC4351782.1"/>
    </source>
</evidence>
<dbReference type="Gene3D" id="3.40.50.300">
    <property type="entry name" value="P-loop containing nucleotide triphosphate hydrolases"/>
    <property type="match status" value="1"/>
</dbReference>
<evidence type="ECO:0000259" key="9">
    <source>
        <dbReference type="PROSITE" id="PS50893"/>
    </source>
</evidence>
<evidence type="ECO:0000256" key="8">
    <source>
        <dbReference type="SAM" id="Phobius"/>
    </source>
</evidence>
<evidence type="ECO:0000256" key="4">
    <source>
        <dbReference type="ARBA" id="ARBA00022741"/>
    </source>
</evidence>
<accession>A0ABV8UKN3</accession>
<dbReference type="PANTHER" id="PTHR24221:SF402">
    <property type="entry name" value="IRON-SULFUR CLUSTERS TRANSPORTER ABCB7, MITOCHONDRIAL"/>
    <property type="match status" value="1"/>
</dbReference>
<proteinExistence type="predicted"/>
<protein>
    <submittedName>
        <fullName evidence="11">ABCB family ABC transporter ATP-binding protein/permease</fullName>
    </submittedName>
</protein>
<keyword evidence="3 8" id="KW-0812">Transmembrane</keyword>
<dbReference type="EMBL" id="JBHSCW010000004">
    <property type="protein sequence ID" value="MFC4351782.1"/>
    <property type="molecule type" value="Genomic_DNA"/>
</dbReference>
<keyword evidence="6 8" id="KW-1133">Transmembrane helix</keyword>
<comment type="subcellular location">
    <subcellularLocation>
        <location evidence="1">Cell membrane</location>
        <topology evidence="1">Multi-pass membrane protein</topology>
    </subcellularLocation>
</comment>
<organism evidence="11 12">
    <name type="scientific">Fodinicurvata halophila</name>
    <dbReference type="NCBI Taxonomy" id="1419723"/>
    <lineage>
        <taxon>Bacteria</taxon>
        <taxon>Pseudomonadati</taxon>
        <taxon>Pseudomonadota</taxon>
        <taxon>Alphaproteobacteria</taxon>
        <taxon>Rhodospirillales</taxon>
        <taxon>Rhodovibrionaceae</taxon>
        <taxon>Fodinicurvata</taxon>
    </lineage>
</organism>
<evidence type="ECO:0000256" key="1">
    <source>
        <dbReference type="ARBA" id="ARBA00004651"/>
    </source>
</evidence>
<dbReference type="InterPro" id="IPR036640">
    <property type="entry name" value="ABC1_TM_sf"/>
</dbReference>
<dbReference type="PROSITE" id="PS00211">
    <property type="entry name" value="ABC_TRANSPORTER_1"/>
    <property type="match status" value="1"/>
</dbReference>
<dbReference type="InterPro" id="IPR027417">
    <property type="entry name" value="P-loop_NTPase"/>
</dbReference>
<dbReference type="PROSITE" id="PS50929">
    <property type="entry name" value="ABC_TM1F"/>
    <property type="match status" value="1"/>
</dbReference>
<dbReference type="PROSITE" id="PS50893">
    <property type="entry name" value="ABC_TRANSPORTER_2"/>
    <property type="match status" value="1"/>
</dbReference>
<name>A0ABV8UKN3_9PROT</name>
<feature type="transmembrane region" description="Helical" evidence="8">
    <location>
        <begin position="275"/>
        <end position="297"/>
    </location>
</feature>
<keyword evidence="12" id="KW-1185">Reference proteome</keyword>
<dbReference type="GO" id="GO:0005524">
    <property type="term" value="F:ATP binding"/>
    <property type="evidence" value="ECO:0007669"/>
    <property type="project" value="UniProtKB-KW"/>
</dbReference>
<dbReference type="RefSeq" id="WP_382422129.1">
    <property type="nucleotide sequence ID" value="NZ_JBHSCW010000004.1"/>
</dbReference>
<keyword evidence="7 8" id="KW-0472">Membrane</keyword>
<dbReference type="SMART" id="SM00382">
    <property type="entry name" value="AAA"/>
    <property type="match status" value="1"/>
</dbReference>
<reference evidence="12" key="1">
    <citation type="journal article" date="2019" name="Int. J. Syst. Evol. Microbiol.">
        <title>The Global Catalogue of Microorganisms (GCM) 10K type strain sequencing project: providing services to taxonomists for standard genome sequencing and annotation.</title>
        <authorList>
            <consortium name="The Broad Institute Genomics Platform"/>
            <consortium name="The Broad Institute Genome Sequencing Center for Infectious Disease"/>
            <person name="Wu L."/>
            <person name="Ma J."/>
        </authorList>
    </citation>
    <scope>NUCLEOTIDE SEQUENCE [LARGE SCALE GENOMIC DNA]</scope>
    <source>
        <strain evidence="12">CECT 8472</strain>
    </source>
</reference>
<dbReference type="Pfam" id="PF00005">
    <property type="entry name" value="ABC_tran"/>
    <property type="match status" value="1"/>
</dbReference>
<dbReference type="InterPro" id="IPR017871">
    <property type="entry name" value="ABC_transporter-like_CS"/>
</dbReference>
<dbReference type="SUPFAM" id="SSF52540">
    <property type="entry name" value="P-loop containing nucleoside triphosphate hydrolases"/>
    <property type="match status" value="1"/>
</dbReference>
<dbReference type="Proteomes" id="UP001595799">
    <property type="component" value="Unassembled WGS sequence"/>
</dbReference>
<feature type="domain" description="ABC transmembrane type-1" evidence="10">
    <location>
        <begin position="44"/>
        <end position="335"/>
    </location>
</feature>
<evidence type="ECO:0000256" key="6">
    <source>
        <dbReference type="ARBA" id="ARBA00022989"/>
    </source>
</evidence>
<keyword evidence="2" id="KW-0813">Transport</keyword>
<evidence type="ECO:0000313" key="12">
    <source>
        <dbReference type="Proteomes" id="UP001595799"/>
    </source>
</evidence>
<feature type="transmembrane region" description="Helical" evidence="8">
    <location>
        <begin position="162"/>
        <end position="186"/>
    </location>
</feature>
<feature type="transmembrane region" description="Helical" evidence="8">
    <location>
        <begin position="85"/>
        <end position="105"/>
    </location>
</feature>
<feature type="transmembrane region" description="Helical" evidence="8">
    <location>
        <begin position="43"/>
        <end position="65"/>
    </location>
</feature>
<dbReference type="SUPFAM" id="SSF90123">
    <property type="entry name" value="ABC transporter transmembrane region"/>
    <property type="match status" value="1"/>
</dbReference>
<dbReference type="CDD" id="cd03253">
    <property type="entry name" value="ABCC_ATM1_transporter"/>
    <property type="match status" value="1"/>
</dbReference>
<evidence type="ECO:0000256" key="7">
    <source>
        <dbReference type="ARBA" id="ARBA00023136"/>
    </source>
</evidence>
<dbReference type="Pfam" id="PF00664">
    <property type="entry name" value="ABC_membrane"/>
    <property type="match status" value="1"/>
</dbReference>
<feature type="domain" description="ABC transporter" evidence="9">
    <location>
        <begin position="369"/>
        <end position="603"/>
    </location>
</feature>
<dbReference type="InterPro" id="IPR003593">
    <property type="entry name" value="AAA+_ATPase"/>
</dbReference>
<keyword evidence="4" id="KW-0547">Nucleotide-binding</keyword>
<evidence type="ECO:0000256" key="3">
    <source>
        <dbReference type="ARBA" id="ARBA00022692"/>
    </source>
</evidence>
<keyword evidence="5 11" id="KW-0067">ATP-binding</keyword>
<evidence type="ECO:0000256" key="2">
    <source>
        <dbReference type="ARBA" id="ARBA00022448"/>
    </source>
</evidence>
<dbReference type="InterPro" id="IPR039421">
    <property type="entry name" value="Type_1_exporter"/>
</dbReference>
<dbReference type="InterPro" id="IPR003439">
    <property type="entry name" value="ABC_transporter-like_ATP-bd"/>
</dbReference>
<comment type="caution">
    <text evidence="11">The sequence shown here is derived from an EMBL/GenBank/DDBJ whole genome shotgun (WGS) entry which is preliminary data.</text>
</comment>
<feature type="transmembrane region" description="Helical" evidence="8">
    <location>
        <begin position="192"/>
        <end position="211"/>
    </location>
</feature>
<evidence type="ECO:0000256" key="5">
    <source>
        <dbReference type="ARBA" id="ARBA00022840"/>
    </source>
</evidence>